<feature type="transmembrane region" description="Helical" evidence="1">
    <location>
        <begin position="341"/>
        <end position="360"/>
    </location>
</feature>
<proteinExistence type="predicted"/>
<reference evidence="2 3" key="1">
    <citation type="submission" date="2022-10" db="EMBL/GenBank/DDBJ databases">
        <title>Janthinobacterium sp. hw3 Genome sequencing.</title>
        <authorList>
            <person name="Park S."/>
        </authorList>
    </citation>
    <scope>NUCLEOTIDE SEQUENCE [LARGE SCALE GENOMIC DNA]</scope>
    <source>
        <strain evidence="3">hw3</strain>
    </source>
</reference>
<feature type="transmembrane region" description="Helical" evidence="1">
    <location>
        <begin position="82"/>
        <end position="102"/>
    </location>
</feature>
<comment type="caution">
    <text evidence="2">The sequence shown here is derived from an EMBL/GenBank/DDBJ whole genome shotgun (WGS) entry which is preliminary data.</text>
</comment>
<feature type="transmembrane region" description="Helical" evidence="1">
    <location>
        <begin position="235"/>
        <end position="261"/>
    </location>
</feature>
<evidence type="ECO:0000313" key="2">
    <source>
        <dbReference type="EMBL" id="MDC8756154.1"/>
    </source>
</evidence>
<dbReference type="Proteomes" id="UP001221208">
    <property type="component" value="Unassembled WGS sequence"/>
</dbReference>
<keyword evidence="1" id="KW-1133">Transmembrane helix</keyword>
<dbReference type="RefSeq" id="WP_273668782.1">
    <property type="nucleotide sequence ID" value="NZ_JAQQXR010000001.1"/>
</dbReference>
<feature type="transmembrane region" description="Helical" evidence="1">
    <location>
        <begin position="165"/>
        <end position="193"/>
    </location>
</feature>
<evidence type="ECO:0000256" key="1">
    <source>
        <dbReference type="SAM" id="Phobius"/>
    </source>
</evidence>
<feature type="transmembrane region" description="Helical" evidence="1">
    <location>
        <begin position="54"/>
        <end position="75"/>
    </location>
</feature>
<keyword evidence="1" id="KW-0472">Membrane</keyword>
<feature type="transmembrane region" description="Helical" evidence="1">
    <location>
        <begin position="380"/>
        <end position="398"/>
    </location>
</feature>
<accession>A0ABT5JU28</accession>
<feature type="transmembrane region" description="Helical" evidence="1">
    <location>
        <begin position="304"/>
        <end position="329"/>
    </location>
</feature>
<feature type="transmembrane region" description="Helical" evidence="1">
    <location>
        <begin position="273"/>
        <end position="292"/>
    </location>
</feature>
<keyword evidence="3" id="KW-1185">Reference proteome</keyword>
<protein>
    <submittedName>
        <fullName evidence="2">DUF4153 domain-containing protein</fullName>
    </submittedName>
</protein>
<sequence>MQQAPPGKDSLMLDAVVTPKVALARLLVGLAQGVLLYLLYFAARAQQWPATEAYLFPTLLLLGVLLPVLLISSLGHLAPRRAAVWMAVAALVMVLLAVYDVWRLGGIPTGWPKPERLPTLPTPSPLLLVASIGGFFIAHALVLAGASERRRIAHYPSYFEMAWKLAIQLQFSLFFINMLWMVLWLGSALFMLVKLNFLKEVLAESWFFIPVTCFAFSCAMHLTDVRPAIVRGIRTLLLVLLSWILPVTVLIVGGFLFSLPFTGLSALWETRHATSVLLGTAAALVILINAAYQNGEVSAGVARVIAVSARLAALLLLPIWAIAVYALSLRVGDYGWTADRITAAACLLVAAFYAFGYGWAAREGGRERAHWMRGVAKVNVATAFVVLAVLLALFSPLGDSARLSVNNQMARLAAGSIKAEQFDFKYLRFDGARYGRQALEQLRDSTQGAEAALIRAKAKAVLKAENRWEEENKEPAPQPQDIAANLTVWPAKARLPDSFLRKDWQKHTSDWEVSPCLKSKDTHCDAYVIDFDGDGKPEVLLMTQEHAWSPLMGENAQGDWVTVGKLPFNSSKCASLRKKLSAGDFKLVARPIKDLQLDGVRMAIQPGGDEEGWRCPDPK</sequence>
<feature type="transmembrane region" description="Helical" evidence="1">
    <location>
        <begin position="205"/>
        <end position="223"/>
    </location>
</feature>
<gene>
    <name evidence="2" type="ORF">OIK44_00965</name>
</gene>
<feature type="transmembrane region" description="Helical" evidence="1">
    <location>
        <begin position="21"/>
        <end position="42"/>
    </location>
</feature>
<organism evidence="2 3">
    <name type="scientific">Janthinobacterium fluminis</name>
    <dbReference type="NCBI Taxonomy" id="2987524"/>
    <lineage>
        <taxon>Bacteria</taxon>
        <taxon>Pseudomonadati</taxon>
        <taxon>Pseudomonadota</taxon>
        <taxon>Betaproteobacteria</taxon>
        <taxon>Burkholderiales</taxon>
        <taxon>Oxalobacteraceae</taxon>
        <taxon>Janthinobacterium</taxon>
    </lineage>
</organism>
<name>A0ABT5JU28_9BURK</name>
<keyword evidence="1" id="KW-0812">Transmembrane</keyword>
<feature type="transmembrane region" description="Helical" evidence="1">
    <location>
        <begin position="122"/>
        <end position="144"/>
    </location>
</feature>
<dbReference type="EMBL" id="JAQQXR010000001">
    <property type="protein sequence ID" value="MDC8756154.1"/>
    <property type="molecule type" value="Genomic_DNA"/>
</dbReference>
<evidence type="ECO:0000313" key="3">
    <source>
        <dbReference type="Proteomes" id="UP001221208"/>
    </source>
</evidence>